<accession>A0A0F9CIN9</accession>
<protein>
    <submittedName>
        <fullName evidence="1">Uncharacterized protein</fullName>
    </submittedName>
</protein>
<organism evidence="1">
    <name type="scientific">marine sediment metagenome</name>
    <dbReference type="NCBI Taxonomy" id="412755"/>
    <lineage>
        <taxon>unclassified sequences</taxon>
        <taxon>metagenomes</taxon>
        <taxon>ecological metagenomes</taxon>
    </lineage>
</organism>
<gene>
    <name evidence="1" type="ORF">LCGC14_2604720</name>
</gene>
<reference evidence="1" key="1">
    <citation type="journal article" date="2015" name="Nature">
        <title>Complex archaea that bridge the gap between prokaryotes and eukaryotes.</title>
        <authorList>
            <person name="Spang A."/>
            <person name="Saw J.H."/>
            <person name="Jorgensen S.L."/>
            <person name="Zaremba-Niedzwiedzka K."/>
            <person name="Martijn J."/>
            <person name="Lind A.E."/>
            <person name="van Eijk R."/>
            <person name="Schleper C."/>
            <person name="Guy L."/>
            <person name="Ettema T.J."/>
        </authorList>
    </citation>
    <scope>NUCLEOTIDE SEQUENCE</scope>
</reference>
<proteinExistence type="predicted"/>
<sequence length="56" mass="5849">TTVSGVITDLFAFMVASGETFQSGGFFDTYYTSKFARLDVPTAPSGSESVDDGLAS</sequence>
<feature type="non-terminal residue" evidence="1">
    <location>
        <position position="1"/>
    </location>
</feature>
<dbReference type="EMBL" id="LAZR01044059">
    <property type="protein sequence ID" value="KKL05571.1"/>
    <property type="molecule type" value="Genomic_DNA"/>
</dbReference>
<name>A0A0F9CIN9_9ZZZZ</name>
<comment type="caution">
    <text evidence="1">The sequence shown here is derived from an EMBL/GenBank/DDBJ whole genome shotgun (WGS) entry which is preliminary data.</text>
</comment>
<evidence type="ECO:0000313" key="1">
    <source>
        <dbReference type="EMBL" id="KKL05571.1"/>
    </source>
</evidence>
<dbReference type="AlphaFoldDB" id="A0A0F9CIN9"/>